<evidence type="ECO:0000313" key="8">
    <source>
        <dbReference type="EMBL" id="KFI20337.1"/>
    </source>
</evidence>
<dbReference type="SUPFAM" id="SSF55073">
    <property type="entry name" value="Nucleotide cyclase"/>
    <property type="match status" value="1"/>
</dbReference>
<accession>A0A0E2ZPP8</accession>
<proteinExistence type="predicted"/>
<dbReference type="PANTHER" id="PTHR45138">
    <property type="entry name" value="REGULATORY COMPONENTS OF SENSORY TRANSDUCTION SYSTEM"/>
    <property type="match status" value="1"/>
</dbReference>
<dbReference type="CDD" id="cd01949">
    <property type="entry name" value="GGDEF"/>
    <property type="match status" value="1"/>
</dbReference>
<dbReference type="InterPro" id="IPR029787">
    <property type="entry name" value="Nucleotide_cyclase"/>
</dbReference>
<dbReference type="GO" id="GO:0052621">
    <property type="term" value="F:diguanylate cyclase activity"/>
    <property type="evidence" value="ECO:0007669"/>
    <property type="project" value="UniProtKB-EC"/>
</dbReference>
<evidence type="ECO:0000256" key="5">
    <source>
        <dbReference type="SAM" id="Coils"/>
    </source>
</evidence>
<dbReference type="AlphaFoldDB" id="A0A0E2ZPP8"/>
<feature type="coiled-coil region" evidence="5">
    <location>
        <begin position="134"/>
        <end position="161"/>
    </location>
</feature>
<comment type="cofactor">
    <cofactor evidence="1">
        <name>Mg(2+)</name>
        <dbReference type="ChEBI" id="CHEBI:18420"/>
    </cofactor>
</comment>
<dbReference type="InterPro" id="IPR050469">
    <property type="entry name" value="Diguanylate_Cyclase"/>
</dbReference>
<dbReference type="FunFam" id="3.30.70.270:FF:000001">
    <property type="entry name" value="Diguanylate cyclase domain protein"/>
    <property type="match status" value="1"/>
</dbReference>
<feature type="domain" description="GGDEF" evidence="7">
    <location>
        <begin position="189"/>
        <end position="327"/>
    </location>
</feature>
<feature type="modified residue" description="4-aspartylphosphate" evidence="4">
    <location>
        <position position="58"/>
    </location>
</feature>
<evidence type="ECO:0000256" key="2">
    <source>
        <dbReference type="ARBA" id="ARBA00012528"/>
    </source>
</evidence>
<dbReference type="SMART" id="SM00448">
    <property type="entry name" value="REC"/>
    <property type="match status" value="1"/>
</dbReference>
<dbReference type="EC" id="2.7.7.65" evidence="2"/>
<evidence type="ECO:0000256" key="3">
    <source>
        <dbReference type="ARBA" id="ARBA00034247"/>
    </source>
</evidence>
<dbReference type="PROSITE" id="PS50887">
    <property type="entry name" value="GGDEF"/>
    <property type="match status" value="1"/>
</dbReference>
<dbReference type="GO" id="GO:0000160">
    <property type="term" value="P:phosphorelay signal transduction system"/>
    <property type="evidence" value="ECO:0007669"/>
    <property type="project" value="InterPro"/>
</dbReference>
<dbReference type="PANTHER" id="PTHR45138:SF9">
    <property type="entry name" value="DIGUANYLATE CYCLASE DGCM-RELATED"/>
    <property type="match status" value="1"/>
</dbReference>
<evidence type="ECO:0000259" key="7">
    <source>
        <dbReference type="PROSITE" id="PS50887"/>
    </source>
</evidence>
<protein>
    <recommendedName>
        <fullName evidence="2">diguanylate cyclase</fullName>
        <ecNumber evidence="2">2.7.7.65</ecNumber>
    </recommendedName>
</protein>
<dbReference type="GO" id="GO:1902201">
    <property type="term" value="P:negative regulation of bacterial-type flagellum-dependent cell motility"/>
    <property type="evidence" value="ECO:0007669"/>
    <property type="project" value="TreeGrafter"/>
</dbReference>
<dbReference type="EMBL" id="JPGN01000023">
    <property type="protein sequence ID" value="KFI20337.1"/>
    <property type="molecule type" value="Genomic_DNA"/>
</dbReference>
<evidence type="ECO:0000256" key="4">
    <source>
        <dbReference type="PROSITE-ProRule" id="PRU00169"/>
    </source>
</evidence>
<dbReference type="SUPFAM" id="SSF52172">
    <property type="entry name" value="CheY-like"/>
    <property type="match status" value="1"/>
</dbReference>
<comment type="catalytic activity">
    <reaction evidence="3">
        <text>2 GTP = 3',3'-c-di-GMP + 2 diphosphate</text>
        <dbReference type="Rhea" id="RHEA:24898"/>
        <dbReference type="ChEBI" id="CHEBI:33019"/>
        <dbReference type="ChEBI" id="CHEBI:37565"/>
        <dbReference type="ChEBI" id="CHEBI:58805"/>
        <dbReference type="EC" id="2.7.7.65"/>
    </reaction>
</comment>
<evidence type="ECO:0000256" key="1">
    <source>
        <dbReference type="ARBA" id="ARBA00001946"/>
    </source>
</evidence>
<dbReference type="GO" id="GO:0043709">
    <property type="term" value="P:cell adhesion involved in single-species biofilm formation"/>
    <property type="evidence" value="ECO:0007669"/>
    <property type="project" value="TreeGrafter"/>
</dbReference>
<dbReference type="Gene3D" id="3.30.70.270">
    <property type="match status" value="1"/>
</dbReference>
<name>A0A0E2ZPP8_9GAMM</name>
<keyword evidence="4" id="KW-0597">Phosphoprotein</keyword>
<dbReference type="GO" id="GO:0005886">
    <property type="term" value="C:plasma membrane"/>
    <property type="evidence" value="ECO:0007669"/>
    <property type="project" value="TreeGrafter"/>
</dbReference>
<dbReference type="Pfam" id="PF00990">
    <property type="entry name" value="GGDEF"/>
    <property type="match status" value="1"/>
</dbReference>
<dbReference type="PROSITE" id="PS50110">
    <property type="entry name" value="RESPONSE_REGULATORY"/>
    <property type="match status" value="1"/>
</dbReference>
<dbReference type="Pfam" id="PF00072">
    <property type="entry name" value="Response_reg"/>
    <property type="match status" value="1"/>
</dbReference>
<keyword evidence="5" id="KW-0175">Coiled coil</keyword>
<sequence>MPILVVDDDEDLAHLLALRLQLVGGYEVCLAHSASAAFERLGIQGTEAAANIDLILMDVELPGINGIEACRRLKSHPLGQDIPVIMITGHDDQGSLEAAFEAGAVDYVTKPFDNASLMARVRSALRLKKEIGVRKQREQELLDLTYRLEAANEQLRQLTSLDDLTGIANRRQFEVTIHQEFQRAMRNKTVLSLIMIDIDNFKVYNDIYGHQTGDSCLRRVAAALDSVLKRPNDLLARYGGEEFAVILPETGSKGASNIAESLRQAVEILKIPHSYASQNNLRVTVSLGVATLIPQRGDEPTKLISIADQALYQSKHAGRNQVSVAVI</sequence>
<organism evidence="8 9">
    <name type="scientific">Nitrosococcus oceani C-27</name>
    <dbReference type="NCBI Taxonomy" id="314279"/>
    <lineage>
        <taxon>Bacteria</taxon>
        <taxon>Pseudomonadati</taxon>
        <taxon>Pseudomonadota</taxon>
        <taxon>Gammaproteobacteria</taxon>
        <taxon>Chromatiales</taxon>
        <taxon>Chromatiaceae</taxon>
        <taxon>Nitrosococcus</taxon>
    </lineage>
</organism>
<dbReference type="Gene3D" id="3.40.50.2300">
    <property type="match status" value="1"/>
</dbReference>
<feature type="domain" description="Response regulatory" evidence="6">
    <location>
        <begin position="2"/>
        <end position="125"/>
    </location>
</feature>
<reference evidence="8 9" key="1">
    <citation type="submission" date="2014-07" db="EMBL/GenBank/DDBJ databases">
        <title>Comparative analysis of Nitrosococcus oceani genome inventories of strains from Pacific and Atlantic gyres.</title>
        <authorList>
            <person name="Lim C.K."/>
            <person name="Wang L."/>
            <person name="Sayavedra-Soto L.A."/>
            <person name="Klotz M.G."/>
        </authorList>
    </citation>
    <scope>NUCLEOTIDE SEQUENCE [LARGE SCALE GENOMIC DNA]</scope>
    <source>
        <strain evidence="8 9">C-27</strain>
    </source>
</reference>
<dbReference type="InterPro" id="IPR011006">
    <property type="entry name" value="CheY-like_superfamily"/>
</dbReference>
<dbReference type="InterPro" id="IPR001789">
    <property type="entry name" value="Sig_transdc_resp-reg_receiver"/>
</dbReference>
<dbReference type="NCBIfam" id="TIGR00254">
    <property type="entry name" value="GGDEF"/>
    <property type="match status" value="1"/>
</dbReference>
<dbReference type="OrthoDB" id="9812260at2"/>
<evidence type="ECO:0000259" key="6">
    <source>
        <dbReference type="PROSITE" id="PS50110"/>
    </source>
</evidence>
<dbReference type="InterPro" id="IPR000160">
    <property type="entry name" value="GGDEF_dom"/>
</dbReference>
<dbReference type="HOGENOM" id="CLU_000445_11_28_6"/>
<comment type="caution">
    <text evidence="8">The sequence shown here is derived from an EMBL/GenBank/DDBJ whole genome shotgun (WGS) entry which is preliminary data.</text>
</comment>
<dbReference type="Proteomes" id="UP000028839">
    <property type="component" value="Unassembled WGS sequence"/>
</dbReference>
<evidence type="ECO:0000313" key="9">
    <source>
        <dbReference type="Proteomes" id="UP000028839"/>
    </source>
</evidence>
<dbReference type="SMART" id="SM00267">
    <property type="entry name" value="GGDEF"/>
    <property type="match status" value="1"/>
</dbReference>
<dbReference type="InterPro" id="IPR043128">
    <property type="entry name" value="Rev_trsase/Diguanyl_cyclase"/>
</dbReference>
<gene>
    <name evidence="8" type="ORF">IB75_04275</name>
</gene>